<evidence type="ECO:0000259" key="2">
    <source>
        <dbReference type="Pfam" id="PF03625"/>
    </source>
</evidence>
<feature type="chain" id="PRO_5021758263" evidence="1">
    <location>
        <begin position="23"/>
        <end position="153"/>
    </location>
</feature>
<keyword evidence="1" id="KW-0732">Signal</keyword>
<feature type="signal peptide" evidence="1">
    <location>
        <begin position="1"/>
        <end position="22"/>
    </location>
</feature>
<dbReference type="AlphaFoldDB" id="A0A521CMW7"/>
<accession>A0A521CMW7</accession>
<evidence type="ECO:0000313" key="4">
    <source>
        <dbReference type="Proteomes" id="UP000317593"/>
    </source>
</evidence>
<proteinExistence type="predicted"/>
<sequence length="153" mass="16636">MYKAIITAIVVILGAAVTPVMAQDGMVKLKSNYSVEKTIDRLENVLTGNGLTIFRKVDHQEGAASAGMELPPTSVLIFGNPKLGTPLMQCVPTVAIDLPQKILIWRDQDGQVHVGYNSPDYLKKRHAIEGCDQELQKIARALKKNVQTAAGIN</sequence>
<gene>
    <name evidence="3" type="ORF">SAMN06265218_106173</name>
</gene>
<organism evidence="3 4">
    <name type="scientific">Fodinibius sediminis</name>
    <dbReference type="NCBI Taxonomy" id="1214077"/>
    <lineage>
        <taxon>Bacteria</taxon>
        <taxon>Pseudomonadati</taxon>
        <taxon>Balneolota</taxon>
        <taxon>Balneolia</taxon>
        <taxon>Balneolales</taxon>
        <taxon>Balneolaceae</taxon>
        <taxon>Fodinibius</taxon>
    </lineage>
</organism>
<reference evidence="3 4" key="1">
    <citation type="submission" date="2017-05" db="EMBL/GenBank/DDBJ databases">
        <authorList>
            <person name="Varghese N."/>
            <person name="Submissions S."/>
        </authorList>
    </citation>
    <scope>NUCLEOTIDE SEQUENCE [LARGE SCALE GENOMIC DNA]</scope>
    <source>
        <strain evidence="3 4">DSM 21194</strain>
    </source>
</reference>
<dbReference type="RefSeq" id="WP_142714160.1">
    <property type="nucleotide sequence ID" value="NZ_FXTH01000006.1"/>
</dbReference>
<evidence type="ECO:0000313" key="3">
    <source>
        <dbReference type="EMBL" id="SMO60101.1"/>
    </source>
</evidence>
<evidence type="ECO:0000256" key="1">
    <source>
        <dbReference type="SAM" id="SignalP"/>
    </source>
</evidence>
<dbReference type="InterPro" id="IPR005180">
    <property type="entry name" value="DUF302"/>
</dbReference>
<dbReference type="Pfam" id="PF03625">
    <property type="entry name" value="DUF302"/>
    <property type="match status" value="1"/>
</dbReference>
<dbReference type="EMBL" id="FXTH01000006">
    <property type="protein sequence ID" value="SMO60101.1"/>
    <property type="molecule type" value="Genomic_DNA"/>
</dbReference>
<dbReference type="OrthoDB" id="9799367at2"/>
<dbReference type="Proteomes" id="UP000317593">
    <property type="component" value="Unassembled WGS sequence"/>
</dbReference>
<dbReference type="PANTHER" id="PTHR38342:SF2">
    <property type="entry name" value="INNER MEMBRANE OR EXPORTED"/>
    <property type="match status" value="1"/>
</dbReference>
<dbReference type="Gene3D" id="3.30.310.70">
    <property type="entry name" value="TT1751-like domain"/>
    <property type="match status" value="1"/>
</dbReference>
<name>A0A521CMW7_9BACT</name>
<dbReference type="SUPFAM" id="SSF103247">
    <property type="entry name" value="TT1751-like"/>
    <property type="match status" value="1"/>
</dbReference>
<dbReference type="InterPro" id="IPR035923">
    <property type="entry name" value="TT1751-like_sf"/>
</dbReference>
<protein>
    <submittedName>
        <fullName evidence="3">Uncharacterized conserved protein, DUF302 family</fullName>
    </submittedName>
</protein>
<dbReference type="PANTHER" id="PTHR38342">
    <property type="entry name" value="SLR5037 PROTEIN"/>
    <property type="match status" value="1"/>
</dbReference>
<dbReference type="CDD" id="cd14797">
    <property type="entry name" value="DUF302"/>
    <property type="match status" value="1"/>
</dbReference>
<feature type="domain" description="DUF302" evidence="2">
    <location>
        <begin position="57"/>
        <end position="119"/>
    </location>
</feature>
<keyword evidence="4" id="KW-1185">Reference proteome</keyword>